<dbReference type="AlphaFoldDB" id="A0A4Q7PI56"/>
<reference evidence="3 4" key="1">
    <citation type="submission" date="2019-02" db="EMBL/GenBank/DDBJ databases">
        <title>Genomic Encyclopedia of Type Strains, Phase IV (KMG-IV): sequencing the most valuable type-strain genomes for metagenomic binning, comparative biology and taxonomic classification.</title>
        <authorList>
            <person name="Goeker M."/>
        </authorList>
    </citation>
    <scope>NUCLEOTIDE SEQUENCE [LARGE SCALE GENOMIC DNA]</scope>
    <source>
        <strain evidence="3 4">DSM 17196</strain>
    </source>
</reference>
<dbReference type="PANTHER" id="PTHR12147">
    <property type="entry name" value="METALLOPEPTIDASE M28 FAMILY MEMBER"/>
    <property type="match status" value="1"/>
</dbReference>
<dbReference type="OrthoDB" id="9764939at2"/>
<dbReference type="PANTHER" id="PTHR12147:SF26">
    <property type="entry name" value="PEPTIDASE M28 DOMAIN-CONTAINING PROTEIN"/>
    <property type="match status" value="1"/>
</dbReference>
<evidence type="ECO:0000313" key="4">
    <source>
        <dbReference type="Proteomes" id="UP000292262"/>
    </source>
</evidence>
<proteinExistence type="predicted"/>
<dbReference type="GO" id="GO:0006508">
    <property type="term" value="P:proteolysis"/>
    <property type="evidence" value="ECO:0007669"/>
    <property type="project" value="InterPro"/>
</dbReference>
<feature type="chain" id="PRO_5020789591" evidence="1">
    <location>
        <begin position="26"/>
        <end position="320"/>
    </location>
</feature>
<dbReference type="Pfam" id="PF04389">
    <property type="entry name" value="Peptidase_M28"/>
    <property type="match status" value="1"/>
</dbReference>
<dbReference type="Gene3D" id="3.40.630.10">
    <property type="entry name" value="Zn peptidases"/>
    <property type="match status" value="1"/>
</dbReference>
<keyword evidence="4" id="KW-1185">Reference proteome</keyword>
<evidence type="ECO:0000256" key="1">
    <source>
        <dbReference type="SAM" id="SignalP"/>
    </source>
</evidence>
<dbReference type="RefSeq" id="WP_130285711.1">
    <property type="nucleotide sequence ID" value="NZ_SGXE01000001.1"/>
</dbReference>
<dbReference type="Proteomes" id="UP000292262">
    <property type="component" value="Unassembled WGS sequence"/>
</dbReference>
<evidence type="ECO:0000313" key="3">
    <source>
        <dbReference type="EMBL" id="RZS99897.1"/>
    </source>
</evidence>
<feature type="domain" description="Peptidase M28" evidence="2">
    <location>
        <begin position="95"/>
        <end position="295"/>
    </location>
</feature>
<feature type="signal peptide" evidence="1">
    <location>
        <begin position="1"/>
        <end position="25"/>
    </location>
</feature>
<dbReference type="InterPro" id="IPR007484">
    <property type="entry name" value="Peptidase_M28"/>
</dbReference>
<organism evidence="3 4">
    <name type="scientific">Aquimarina brevivitae</name>
    <dbReference type="NCBI Taxonomy" id="323412"/>
    <lineage>
        <taxon>Bacteria</taxon>
        <taxon>Pseudomonadati</taxon>
        <taxon>Bacteroidota</taxon>
        <taxon>Flavobacteriia</taxon>
        <taxon>Flavobacteriales</taxon>
        <taxon>Flavobacteriaceae</taxon>
        <taxon>Aquimarina</taxon>
    </lineage>
</organism>
<protein>
    <submittedName>
        <fullName evidence="3">Peptidase M28-like protein</fullName>
    </submittedName>
</protein>
<dbReference type="InterPro" id="IPR045175">
    <property type="entry name" value="M28_fam"/>
</dbReference>
<evidence type="ECO:0000259" key="2">
    <source>
        <dbReference type="Pfam" id="PF04389"/>
    </source>
</evidence>
<keyword evidence="1" id="KW-0732">Signal</keyword>
<dbReference type="SUPFAM" id="SSF53187">
    <property type="entry name" value="Zn-dependent exopeptidases"/>
    <property type="match status" value="1"/>
</dbReference>
<name>A0A4Q7PI56_9FLAO</name>
<accession>A0A4Q7PI56</accession>
<dbReference type="GO" id="GO:0008235">
    <property type="term" value="F:metalloexopeptidase activity"/>
    <property type="evidence" value="ECO:0007669"/>
    <property type="project" value="InterPro"/>
</dbReference>
<gene>
    <name evidence="3" type="ORF">EV197_1128</name>
</gene>
<dbReference type="CDD" id="cd03877">
    <property type="entry name" value="M28_like"/>
    <property type="match status" value="1"/>
</dbReference>
<comment type="caution">
    <text evidence="3">The sequence shown here is derived from an EMBL/GenBank/DDBJ whole genome shotgun (WGS) entry which is preliminary data.</text>
</comment>
<dbReference type="EMBL" id="SGXE01000001">
    <property type="protein sequence ID" value="RZS99897.1"/>
    <property type="molecule type" value="Genomic_DNA"/>
</dbReference>
<sequence length="320" mass="35943">MTAIKQLQYALVVTFAFVTIVPAKAQQAMESTDKIYVSETMTFLTADELQGRKSGTEGYQKAVDYTANELKSMGITPFFDAYTDEFEAQGKTTYNVVGYLEGTDKDLAKEFVIIGAHLDHIGSAKPSGGDTIANGANDNASGSTAVLTLAKHFAAQKANKRSILFVLFGAEEMGLLGSAHLAKKLKEKNVDVYTMINFEMIGVPLNEKSYMAYLTGFELTNMAEKINAYAEEEIIGYLPKAKEYQLFKRSDNYPFYKEYKIPAQTISTFDFTNYDYYHHADDEAEYMNYEFMAKLIDKMKTPLLSIINTDKKEIVMKENQ</sequence>